<keyword evidence="2" id="KW-1185">Reference proteome</keyword>
<dbReference type="RefSeq" id="WP_219355065.1">
    <property type="nucleotide sequence ID" value="NZ_CP080034.1"/>
</dbReference>
<dbReference type="EMBL" id="CP080034">
    <property type="protein sequence ID" value="QYC09493.1"/>
    <property type="molecule type" value="Genomic_DNA"/>
</dbReference>
<sequence>MDGLLDLAAKLEFGMTRFFEPDTEAHLTLGGLSIWVDGREHPHSDDGDDGNWLIIYARVEAPGALVELSGPWLRRGEVAAFLQQVEAMSENLSGKAELYPVEPAIKAVLEIDVRGQIALVVEATPDHMTQSHRFRFELDQSYLPAIVRQCRGILSRFQALSVKG</sequence>
<accession>A0ABX8THB7</accession>
<gene>
    <name evidence="1" type="ORF">KWG56_12925</name>
</gene>
<evidence type="ECO:0000313" key="1">
    <source>
        <dbReference type="EMBL" id="QYC09493.1"/>
    </source>
</evidence>
<reference evidence="1 2" key="1">
    <citation type="submission" date="2021-07" db="EMBL/GenBank/DDBJ databases">
        <title>Isolation and characterization of bacteria from a gold mining with a capacity of golden bioaccumulation.</title>
        <authorList>
            <person name="Yang X.J."/>
        </authorList>
    </citation>
    <scope>NUCLEOTIDE SEQUENCE [LARGE SCALE GENOMIC DNA]</scope>
    <source>
        <strain evidence="1 2">Au29</strain>
    </source>
</reference>
<dbReference type="Pfam" id="PF24716">
    <property type="entry name" value="WapI"/>
    <property type="match status" value="1"/>
</dbReference>
<organism evidence="1 2">
    <name type="scientific">Brevundimonas nasdae</name>
    <dbReference type="NCBI Taxonomy" id="172043"/>
    <lineage>
        <taxon>Bacteria</taxon>
        <taxon>Pseudomonadati</taxon>
        <taxon>Pseudomonadota</taxon>
        <taxon>Alphaproteobacteria</taxon>
        <taxon>Caulobacterales</taxon>
        <taxon>Caulobacteraceae</taxon>
        <taxon>Brevundimonas</taxon>
    </lineage>
</organism>
<proteinExistence type="predicted"/>
<dbReference type="GeneID" id="94376181"/>
<protein>
    <submittedName>
        <fullName evidence="1">Uncharacterized protein</fullName>
    </submittedName>
</protein>
<name>A0ABX8THB7_9CAUL</name>
<dbReference type="Proteomes" id="UP000824334">
    <property type="component" value="Chromosome"/>
</dbReference>
<evidence type="ECO:0000313" key="2">
    <source>
        <dbReference type="Proteomes" id="UP000824334"/>
    </source>
</evidence>
<dbReference type="InterPro" id="IPR056510">
    <property type="entry name" value="WapI"/>
</dbReference>